<dbReference type="EMBL" id="JBHTNH010000025">
    <property type="protein sequence ID" value="MFD1362390.1"/>
    <property type="molecule type" value="Genomic_DNA"/>
</dbReference>
<dbReference type="RefSeq" id="WP_382400885.1">
    <property type="nucleotide sequence ID" value="NZ_JBHTNH010000025.1"/>
</dbReference>
<evidence type="ECO:0000313" key="2">
    <source>
        <dbReference type="Proteomes" id="UP001597178"/>
    </source>
</evidence>
<gene>
    <name evidence="1" type="ORF">ACFQ4A_12055</name>
</gene>
<accession>A0ABW3ZWI2</accession>
<reference evidence="2" key="1">
    <citation type="journal article" date="2019" name="Int. J. Syst. Evol. Microbiol.">
        <title>The Global Catalogue of Microorganisms (GCM) 10K type strain sequencing project: providing services to taxonomists for standard genome sequencing and annotation.</title>
        <authorList>
            <consortium name="The Broad Institute Genomics Platform"/>
            <consortium name="The Broad Institute Genome Sequencing Center for Infectious Disease"/>
            <person name="Wu L."/>
            <person name="Ma J."/>
        </authorList>
    </citation>
    <scope>NUCLEOTIDE SEQUENCE [LARGE SCALE GENOMIC DNA]</scope>
    <source>
        <strain evidence="2">CCUG 54822</strain>
    </source>
</reference>
<dbReference type="Gene3D" id="3.40.800.10">
    <property type="entry name" value="Ureohydrolase domain"/>
    <property type="match status" value="1"/>
</dbReference>
<dbReference type="InterPro" id="IPR023696">
    <property type="entry name" value="Ureohydrolase_dom_sf"/>
</dbReference>
<keyword evidence="2" id="KW-1185">Reference proteome</keyword>
<sequence length="81" mass="9201">MAIHFDLDVLDPSIFRSVLHANYSEEEIGAPSGKMDFPQVTRLIEDVFNQTEVVELGITEHLPWDAIHLKNMLNSIPILND</sequence>
<comment type="caution">
    <text evidence="1">The sequence shown here is derived from an EMBL/GenBank/DDBJ whole genome shotgun (WGS) entry which is preliminary data.</text>
</comment>
<proteinExistence type="predicted"/>
<dbReference type="Proteomes" id="UP001597178">
    <property type="component" value="Unassembled WGS sequence"/>
</dbReference>
<name>A0ABW3ZWI2_9BACI</name>
<evidence type="ECO:0000313" key="1">
    <source>
        <dbReference type="EMBL" id="MFD1362390.1"/>
    </source>
</evidence>
<protein>
    <recommendedName>
        <fullName evidence="3">Arginase</fullName>
    </recommendedName>
</protein>
<dbReference type="SUPFAM" id="SSF52768">
    <property type="entry name" value="Arginase/deacetylase"/>
    <property type="match status" value="1"/>
</dbReference>
<organism evidence="1 2">
    <name type="scientific">Lentibacillus salinarum</name>
    <dbReference type="NCBI Taxonomy" id="446820"/>
    <lineage>
        <taxon>Bacteria</taxon>
        <taxon>Bacillati</taxon>
        <taxon>Bacillota</taxon>
        <taxon>Bacilli</taxon>
        <taxon>Bacillales</taxon>
        <taxon>Bacillaceae</taxon>
        <taxon>Lentibacillus</taxon>
    </lineage>
</organism>
<evidence type="ECO:0008006" key="3">
    <source>
        <dbReference type="Google" id="ProtNLM"/>
    </source>
</evidence>